<dbReference type="CDD" id="cd17266">
    <property type="entry name" value="RMtype1_S_Sau1132ORF3780P-TRD2-CR2_like"/>
    <property type="match status" value="1"/>
</dbReference>
<dbReference type="GO" id="GO:0003677">
    <property type="term" value="F:DNA binding"/>
    <property type="evidence" value="ECO:0007669"/>
    <property type="project" value="UniProtKB-KW"/>
</dbReference>
<evidence type="ECO:0000259" key="5">
    <source>
        <dbReference type="Pfam" id="PF01420"/>
    </source>
</evidence>
<feature type="domain" description="Type I restriction modification DNA specificity" evidence="5">
    <location>
        <begin position="1"/>
        <end position="168"/>
    </location>
</feature>
<dbReference type="GO" id="GO:0009307">
    <property type="term" value="P:DNA restriction-modification system"/>
    <property type="evidence" value="ECO:0007669"/>
    <property type="project" value="UniProtKB-KW"/>
</dbReference>
<keyword evidence="2" id="KW-0680">Restriction system</keyword>
<evidence type="ECO:0000256" key="2">
    <source>
        <dbReference type="ARBA" id="ARBA00022747"/>
    </source>
</evidence>
<protein>
    <recommendedName>
        <fullName evidence="5">Type I restriction modification DNA specificity domain-containing protein</fullName>
    </recommendedName>
</protein>
<dbReference type="InterPro" id="IPR052021">
    <property type="entry name" value="Type-I_RS_S_subunit"/>
</dbReference>
<feature type="domain" description="Type I restriction modification DNA specificity" evidence="5">
    <location>
        <begin position="202"/>
        <end position="345"/>
    </location>
</feature>
<evidence type="ECO:0000256" key="4">
    <source>
        <dbReference type="SAM" id="Coils"/>
    </source>
</evidence>
<dbReference type="PANTHER" id="PTHR30408">
    <property type="entry name" value="TYPE-1 RESTRICTION ENZYME ECOKI SPECIFICITY PROTEIN"/>
    <property type="match status" value="1"/>
</dbReference>
<dbReference type="RefSeq" id="WP_096342590.1">
    <property type="nucleotide sequence ID" value="NZ_NWMW01000001.1"/>
</dbReference>
<dbReference type="Proteomes" id="UP000218366">
    <property type="component" value="Unassembled WGS sequence"/>
</dbReference>
<keyword evidence="3" id="KW-0238">DNA-binding</keyword>
<dbReference type="InterPro" id="IPR044946">
    <property type="entry name" value="Restrct_endonuc_typeI_TRD_sf"/>
</dbReference>
<dbReference type="Gene3D" id="3.90.220.20">
    <property type="entry name" value="DNA methylase specificity domains"/>
    <property type="match status" value="2"/>
</dbReference>
<dbReference type="Pfam" id="PF01420">
    <property type="entry name" value="Methylase_S"/>
    <property type="match status" value="2"/>
</dbReference>
<organism evidence="6 7">
    <name type="scientific">Sphingomonas spermidinifaciens</name>
    <dbReference type="NCBI Taxonomy" id="1141889"/>
    <lineage>
        <taxon>Bacteria</taxon>
        <taxon>Pseudomonadati</taxon>
        <taxon>Pseudomonadota</taxon>
        <taxon>Alphaproteobacteria</taxon>
        <taxon>Sphingomonadales</taxon>
        <taxon>Sphingomonadaceae</taxon>
        <taxon>Sphingomonas</taxon>
    </lineage>
</organism>
<sequence>MSGWPSVRLDTVASVIRGVTFGKGDVILAPVEGDIPVLRAGNIDRQLILDDDLVWLPKRVVRESQLLRCHDIVMCMSSGSAAIVGKSALLEKEWTGSFGAFCAAIRAKPAKVEAKFLAHLFQGAAFRCWASAAQGNNIKNLNKSALEGYVFRLPPRDEQRRIVRLLDRAAEIRRRADAARAKARAIIPAVFLDMFGDPATNPNGWPEHALTELCRPRQWKTITGAELLPSGFPVYGANGVIGFYSDYNHEEPVIAVTCRGATCGTVNVTVPRSYVTGNAMCLDDPSPKLELEYLATALRLRGFRDAITGAAQPQITRQALTVVNVPVPPSSLQRAFAEQAQRLEATARALDAAAAKAEAMAAALSAEVFAPEAATTLRDAA</sequence>
<accession>A0A2A4B8E2</accession>
<name>A0A2A4B8E2_9SPHN</name>
<dbReference type="InterPro" id="IPR000055">
    <property type="entry name" value="Restrct_endonuc_typeI_TRD"/>
</dbReference>
<keyword evidence="4" id="KW-0175">Coiled coil</keyword>
<comment type="similarity">
    <text evidence="1">Belongs to the type-I restriction system S methylase family.</text>
</comment>
<evidence type="ECO:0000256" key="3">
    <source>
        <dbReference type="ARBA" id="ARBA00023125"/>
    </source>
</evidence>
<evidence type="ECO:0000313" key="7">
    <source>
        <dbReference type="Proteomes" id="UP000218366"/>
    </source>
</evidence>
<reference evidence="6 7" key="1">
    <citation type="submission" date="2017-09" db="EMBL/GenBank/DDBJ databases">
        <title>Sphingomonas spermidinifaciens 9NM-10, whole genome shotgun sequence.</title>
        <authorList>
            <person name="Feng G."/>
            <person name="Zhu H."/>
        </authorList>
    </citation>
    <scope>NUCLEOTIDE SEQUENCE [LARGE SCALE GENOMIC DNA]</scope>
    <source>
        <strain evidence="6 7">9NM-10</strain>
    </source>
</reference>
<dbReference type="PANTHER" id="PTHR30408:SF12">
    <property type="entry name" value="TYPE I RESTRICTION ENZYME MJAVIII SPECIFICITY SUBUNIT"/>
    <property type="match status" value="1"/>
</dbReference>
<dbReference type="AlphaFoldDB" id="A0A2A4B8E2"/>
<dbReference type="OrthoDB" id="164285at2"/>
<dbReference type="SUPFAM" id="SSF116734">
    <property type="entry name" value="DNA methylase specificity domain"/>
    <property type="match status" value="2"/>
</dbReference>
<gene>
    <name evidence="6" type="ORF">COC42_07865</name>
</gene>
<evidence type="ECO:0000256" key="1">
    <source>
        <dbReference type="ARBA" id="ARBA00010923"/>
    </source>
</evidence>
<keyword evidence="7" id="KW-1185">Reference proteome</keyword>
<proteinExistence type="inferred from homology"/>
<comment type="caution">
    <text evidence="6">The sequence shown here is derived from an EMBL/GenBank/DDBJ whole genome shotgun (WGS) entry which is preliminary data.</text>
</comment>
<evidence type="ECO:0000313" key="6">
    <source>
        <dbReference type="EMBL" id="PCD04195.1"/>
    </source>
</evidence>
<dbReference type="CDD" id="cd17252">
    <property type="entry name" value="RMtype1_S_EcoKI-TRD1-CR1_like"/>
    <property type="match status" value="1"/>
</dbReference>
<feature type="coiled-coil region" evidence="4">
    <location>
        <begin position="340"/>
        <end position="367"/>
    </location>
</feature>
<dbReference type="EMBL" id="NWMW01000001">
    <property type="protein sequence ID" value="PCD04195.1"/>
    <property type="molecule type" value="Genomic_DNA"/>
</dbReference>